<feature type="region of interest" description="Disordered" evidence="3">
    <location>
        <begin position="75"/>
        <end position="132"/>
    </location>
</feature>
<keyword evidence="2" id="KW-0496">Mitochondrion</keyword>
<evidence type="ECO:0000256" key="3">
    <source>
        <dbReference type="SAM" id="MobiDB-lite"/>
    </source>
</evidence>
<feature type="domain" description="Peptidase S26" evidence="5">
    <location>
        <begin position="264"/>
        <end position="435"/>
    </location>
</feature>
<feature type="compositionally biased region" description="Gly residues" evidence="3">
    <location>
        <begin position="80"/>
        <end position="95"/>
    </location>
</feature>
<evidence type="ECO:0000256" key="1">
    <source>
        <dbReference type="ARBA" id="ARBA00009370"/>
    </source>
</evidence>
<name>A0ABR1G9M9_AURAN</name>
<feature type="chain" id="PRO_5045397702" description="Mitochondrial inner membrane protease subunit" evidence="4">
    <location>
        <begin position="21"/>
        <end position="443"/>
    </location>
</feature>
<dbReference type="InterPro" id="IPR019533">
    <property type="entry name" value="Peptidase_S26"/>
</dbReference>
<gene>
    <name evidence="6" type="ORF">SO694_00005328</name>
</gene>
<feature type="compositionally biased region" description="Low complexity" evidence="3">
    <location>
        <begin position="122"/>
        <end position="131"/>
    </location>
</feature>
<dbReference type="InterPro" id="IPR036286">
    <property type="entry name" value="LexA/Signal_pep-like_sf"/>
</dbReference>
<feature type="compositionally biased region" description="Low complexity" evidence="3">
    <location>
        <begin position="96"/>
        <end position="115"/>
    </location>
</feature>
<dbReference type="NCBIfam" id="TIGR02227">
    <property type="entry name" value="sigpep_I_bact"/>
    <property type="match status" value="1"/>
</dbReference>
<dbReference type="EC" id="3.4.21.-" evidence="2"/>
<evidence type="ECO:0000313" key="6">
    <source>
        <dbReference type="EMBL" id="KAK7249895.1"/>
    </source>
</evidence>
<dbReference type="Proteomes" id="UP001363151">
    <property type="component" value="Unassembled WGS sequence"/>
</dbReference>
<keyword evidence="2" id="KW-0999">Mitochondrion inner membrane</keyword>
<evidence type="ECO:0000259" key="5">
    <source>
        <dbReference type="Pfam" id="PF10502"/>
    </source>
</evidence>
<dbReference type="InterPro" id="IPR000223">
    <property type="entry name" value="Pept_S26A_signal_pept_1"/>
</dbReference>
<feature type="signal peptide" evidence="4">
    <location>
        <begin position="1"/>
        <end position="20"/>
    </location>
</feature>
<dbReference type="PANTHER" id="PTHR43390:SF1">
    <property type="entry name" value="CHLOROPLAST PROCESSING PEPTIDASE"/>
    <property type="match status" value="1"/>
</dbReference>
<keyword evidence="7" id="KW-1185">Reference proteome</keyword>
<evidence type="ECO:0000313" key="7">
    <source>
        <dbReference type="Proteomes" id="UP001363151"/>
    </source>
</evidence>
<dbReference type="EMBL" id="JBBJCI010000039">
    <property type="protein sequence ID" value="KAK7249895.1"/>
    <property type="molecule type" value="Genomic_DNA"/>
</dbReference>
<keyword evidence="2" id="KW-0472">Membrane</keyword>
<keyword evidence="4" id="KW-0732">Signal</keyword>
<proteinExistence type="inferred from homology"/>
<accession>A0ABR1G9M9</accession>
<dbReference type="CDD" id="cd06530">
    <property type="entry name" value="S26_SPase_I"/>
    <property type="match status" value="1"/>
</dbReference>
<evidence type="ECO:0000256" key="4">
    <source>
        <dbReference type="SAM" id="SignalP"/>
    </source>
</evidence>
<keyword evidence="2" id="KW-0645">Protease</keyword>
<comment type="subcellular location">
    <subcellularLocation>
        <location evidence="2">Mitochondrion inner membrane</location>
    </subcellularLocation>
</comment>
<reference evidence="6 7" key="1">
    <citation type="submission" date="2024-03" db="EMBL/GenBank/DDBJ databases">
        <title>Aureococcus anophagefferens CCMP1851 and Kratosvirus quantuckense: Draft genome of a second virus-susceptible host strain in the model system.</title>
        <authorList>
            <person name="Chase E."/>
            <person name="Truchon A.R."/>
            <person name="Schepens W."/>
            <person name="Wilhelm S.W."/>
        </authorList>
    </citation>
    <scope>NUCLEOTIDE SEQUENCE [LARGE SCALE GENOMIC DNA]</scope>
    <source>
        <strain evidence="6 7">CCMP1851</strain>
    </source>
</reference>
<evidence type="ECO:0000256" key="2">
    <source>
        <dbReference type="RuleBase" id="RU362041"/>
    </source>
</evidence>
<organism evidence="6 7">
    <name type="scientific">Aureococcus anophagefferens</name>
    <name type="common">Harmful bloom alga</name>
    <dbReference type="NCBI Taxonomy" id="44056"/>
    <lineage>
        <taxon>Eukaryota</taxon>
        <taxon>Sar</taxon>
        <taxon>Stramenopiles</taxon>
        <taxon>Ochrophyta</taxon>
        <taxon>Pelagophyceae</taxon>
        <taxon>Pelagomonadales</taxon>
        <taxon>Pelagomonadaceae</taxon>
        <taxon>Aureococcus</taxon>
    </lineage>
</organism>
<dbReference type="Pfam" id="PF10502">
    <property type="entry name" value="Peptidase_S26"/>
    <property type="match status" value="1"/>
</dbReference>
<protein>
    <recommendedName>
        <fullName evidence="2">Mitochondrial inner membrane protease subunit</fullName>
        <ecNumber evidence="2">3.4.21.-</ecNumber>
    </recommendedName>
</protein>
<dbReference type="SUPFAM" id="SSF51306">
    <property type="entry name" value="LexA/Signal peptidase"/>
    <property type="match status" value="1"/>
</dbReference>
<sequence>MRAAALLWWCCVPATGLVAGRRPSPRRAVRRAAAAERLTFTFADLYPTGFSRAPASATGARSSCGAATAGPWTRPSRALLGGGARRVESEGGGGRFASARAPPAAASGASSGCRSSFRRSSRNSSTPRAPATCEVDITASKRDRAAPPRGAWRRGDARAAGLAVGDRFVPVWTNLDERRRLGELGCYGGVDFVVAGVTLDGAARFDVAPGAELRSELAVRPLYPLVPRLERPWPATLPEAAVPLALAPASYTALTAASAVGGALAILGSAALAAAVFVSLSVVPTRSMEPGIAPGDVLLVEKTSALLRRPPKAGEVVLFAPPPPLRAIAKIADDRALYVKRVAAVAGDVVAVDADGGVAVNGARLPPRPDACDEPDARAALRDVLARARREGLAPEAEFALRKGEIFVLGDCADVSVDSRVWGPLDAAAVRARPVATVYRRGR</sequence>
<comment type="similarity">
    <text evidence="1 2">Belongs to the peptidase S26 family.</text>
</comment>
<comment type="caution">
    <text evidence="6">The sequence shown here is derived from an EMBL/GenBank/DDBJ whole genome shotgun (WGS) entry which is preliminary data.</text>
</comment>
<dbReference type="PANTHER" id="PTHR43390">
    <property type="entry name" value="SIGNAL PEPTIDASE I"/>
    <property type="match status" value="1"/>
</dbReference>
<keyword evidence="2" id="KW-0378">Hydrolase</keyword>
<dbReference type="Gene3D" id="2.10.109.10">
    <property type="entry name" value="Umud Fragment, subunit A"/>
    <property type="match status" value="1"/>
</dbReference>
<dbReference type="PRINTS" id="PR00727">
    <property type="entry name" value="LEADERPTASE"/>
</dbReference>